<organism evidence="1 2">
    <name type="scientific">Bacteroides cellulosilyticus</name>
    <dbReference type="NCBI Taxonomy" id="246787"/>
    <lineage>
        <taxon>Bacteria</taxon>
        <taxon>Pseudomonadati</taxon>
        <taxon>Bacteroidota</taxon>
        <taxon>Bacteroidia</taxon>
        <taxon>Bacteroidales</taxon>
        <taxon>Bacteroidaceae</taxon>
        <taxon>Bacteroides</taxon>
    </lineage>
</organism>
<proteinExistence type="predicted"/>
<reference evidence="1" key="1">
    <citation type="submission" date="2023-03" db="EMBL/GenBank/DDBJ databases">
        <title>DFI Biobank Strains.</title>
        <authorList>
            <person name="Mostad J."/>
            <person name="Paddock L."/>
            <person name="Medina S."/>
            <person name="Waligurski E."/>
            <person name="Barat B."/>
            <person name="Smith R."/>
            <person name="Burgo V."/>
            <person name="Metcalfe C."/>
            <person name="Woodson C."/>
            <person name="Sundararajan A."/>
            <person name="Ramaswamy R."/>
            <person name="Lin H."/>
            <person name="Pamer E.G."/>
        </authorList>
    </citation>
    <scope>NUCLEOTIDE SEQUENCE</scope>
    <source>
        <strain evidence="1">DFI.9.5</strain>
    </source>
</reference>
<dbReference type="Proteomes" id="UP001221924">
    <property type="component" value="Unassembled WGS sequence"/>
</dbReference>
<feature type="non-terminal residue" evidence="1">
    <location>
        <position position="1"/>
    </location>
</feature>
<evidence type="ECO:0000313" key="1">
    <source>
        <dbReference type="EMBL" id="MDE8698051.1"/>
    </source>
</evidence>
<dbReference type="AlphaFoldDB" id="A0AAW6M9K9"/>
<sequence length="31" mass="3496">GNAKVIRSINPYLDKEALRVVGVMPRWKPGM</sequence>
<protein>
    <submittedName>
        <fullName evidence="1">Energy transducer TonB</fullName>
    </submittedName>
</protein>
<dbReference type="EMBL" id="JARFID010000641">
    <property type="protein sequence ID" value="MDE8698051.1"/>
    <property type="molecule type" value="Genomic_DNA"/>
</dbReference>
<gene>
    <name evidence="1" type="ORF">PZH42_29055</name>
</gene>
<comment type="caution">
    <text evidence="1">The sequence shown here is derived from an EMBL/GenBank/DDBJ whole genome shotgun (WGS) entry which is preliminary data.</text>
</comment>
<name>A0AAW6M9K9_9BACE</name>
<accession>A0AAW6M9K9</accession>
<evidence type="ECO:0000313" key="2">
    <source>
        <dbReference type="Proteomes" id="UP001221924"/>
    </source>
</evidence>